<comment type="subunit">
    <text evidence="5">Self-interacts. Interacts with FtsZ.</text>
</comment>
<dbReference type="AlphaFoldDB" id="A0A1G6MMU3"/>
<evidence type="ECO:0000259" key="7">
    <source>
        <dbReference type="SMART" id="SM00842"/>
    </source>
</evidence>
<dbReference type="Proteomes" id="UP000199411">
    <property type="component" value="Unassembled WGS sequence"/>
</dbReference>
<evidence type="ECO:0000256" key="1">
    <source>
        <dbReference type="ARBA" id="ARBA00022475"/>
    </source>
</evidence>
<dbReference type="InterPro" id="IPR020823">
    <property type="entry name" value="Cell_div_FtsA"/>
</dbReference>
<feature type="domain" description="SHS2" evidence="7">
    <location>
        <begin position="8"/>
        <end position="193"/>
    </location>
</feature>
<dbReference type="SUPFAM" id="SSF53067">
    <property type="entry name" value="Actin-like ATPase domain"/>
    <property type="match status" value="2"/>
</dbReference>
<dbReference type="Pfam" id="PF02491">
    <property type="entry name" value="SHS2_FTSA"/>
    <property type="match status" value="1"/>
</dbReference>
<keyword evidence="2 5" id="KW-0132">Cell division</keyword>
<dbReference type="Pfam" id="PF14450">
    <property type="entry name" value="FtsA"/>
    <property type="match status" value="2"/>
</dbReference>
<keyword evidence="9" id="KW-1185">Reference proteome</keyword>
<reference evidence="9" key="1">
    <citation type="submission" date="2016-10" db="EMBL/GenBank/DDBJ databases">
        <authorList>
            <person name="Varghese N."/>
            <person name="Submissions S."/>
        </authorList>
    </citation>
    <scope>NUCLEOTIDE SEQUENCE [LARGE SCALE GENOMIC DNA]</scope>
    <source>
        <strain evidence="9">DSM 8415</strain>
    </source>
</reference>
<dbReference type="PANTHER" id="PTHR32432:SF4">
    <property type="entry name" value="CELL DIVISION PROTEIN FTSA"/>
    <property type="match status" value="1"/>
</dbReference>
<keyword evidence="4 5" id="KW-0131">Cell cycle</keyword>
<dbReference type="PANTHER" id="PTHR32432">
    <property type="entry name" value="CELL DIVISION PROTEIN FTSA-RELATED"/>
    <property type="match status" value="1"/>
</dbReference>
<dbReference type="InterPro" id="IPR003494">
    <property type="entry name" value="SHS2_FtsA"/>
</dbReference>
<dbReference type="Gene3D" id="3.30.420.40">
    <property type="match status" value="2"/>
</dbReference>
<dbReference type="OrthoDB" id="9810567at2"/>
<evidence type="ECO:0000256" key="2">
    <source>
        <dbReference type="ARBA" id="ARBA00022618"/>
    </source>
</evidence>
<name>A0A1G6MMU3_9BACT</name>
<dbReference type="InterPro" id="IPR043129">
    <property type="entry name" value="ATPase_NBD"/>
</dbReference>
<comment type="subcellular location">
    <subcellularLocation>
        <location evidence="5">Cell membrane</location>
        <topology evidence="5">Peripheral membrane protein</topology>
        <orientation evidence="5">Cytoplasmic side</orientation>
    </subcellularLocation>
    <text evidence="5">Localizes to the Z ring in an FtsZ-dependent manner. Targeted to the membrane through a conserved C-terminal amphipathic helix.</text>
</comment>
<accession>A0A1G6MMU3</accession>
<gene>
    <name evidence="5" type="primary">ftsA</name>
    <name evidence="8" type="ORF">SAMN05660835_01041</name>
</gene>
<evidence type="ECO:0000313" key="9">
    <source>
        <dbReference type="Proteomes" id="UP000199411"/>
    </source>
</evidence>
<dbReference type="CDD" id="cd24048">
    <property type="entry name" value="ASKHA_NBD_FtsA"/>
    <property type="match status" value="1"/>
</dbReference>
<comment type="function">
    <text evidence="5 6">Cell division protein that is involved in the assembly of the Z ring. May serve as a membrane anchor for the Z ring.</text>
</comment>
<dbReference type="SMART" id="SM00842">
    <property type="entry name" value="FtsA"/>
    <property type="match status" value="1"/>
</dbReference>
<evidence type="ECO:0000256" key="3">
    <source>
        <dbReference type="ARBA" id="ARBA00023136"/>
    </source>
</evidence>
<dbReference type="RefSeq" id="WP_092128683.1">
    <property type="nucleotide sequence ID" value="NZ_FMYU01000006.1"/>
</dbReference>
<dbReference type="PIRSF" id="PIRSF003101">
    <property type="entry name" value="FtsA"/>
    <property type="match status" value="1"/>
</dbReference>
<dbReference type="NCBIfam" id="TIGR01174">
    <property type="entry name" value="ftsA"/>
    <property type="match status" value="1"/>
</dbReference>
<evidence type="ECO:0000313" key="8">
    <source>
        <dbReference type="EMBL" id="SDC56863.1"/>
    </source>
</evidence>
<keyword evidence="3 5" id="KW-0472">Membrane</keyword>
<dbReference type="FunFam" id="3.30.1490.110:FF:000001">
    <property type="entry name" value="Cell division protein FtsA"/>
    <property type="match status" value="1"/>
</dbReference>
<evidence type="ECO:0000256" key="5">
    <source>
        <dbReference type="HAMAP-Rule" id="MF_02033"/>
    </source>
</evidence>
<keyword evidence="1 5" id="KW-1003">Cell membrane</keyword>
<dbReference type="InterPro" id="IPR050696">
    <property type="entry name" value="FtsA/MreB"/>
</dbReference>
<evidence type="ECO:0000256" key="4">
    <source>
        <dbReference type="ARBA" id="ARBA00023306"/>
    </source>
</evidence>
<dbReference type="EMBL" id="FMYU01000006">
    <property type="protein sequence ID" value="SDC56863.1"/>
    <property type="molecule type" value="Genomic_DNA"/>
</dbReference>
<proteinExistence type="inferred from homology"/>
<dbReference type="Gene3D" id="3.30.1490.110">
    <property type="match status" value="1"/>
</dbReference>
<dbReference type="GO" id="GO:0009898">
    <property type="term" value="C:cytoplasmic side of plasma membrane"/>
    <property type="evidence" value="ECO:0007669"/>
    <property type="project" value="UniProtKB-UniRule"/>
</dbReference>
<organism evidence="8 9">
    <name type="scientific">Desulfurella multipotens</name>
    <dbReference type="NCBI Taxonomy" id="79269"/>
    <lineage>
        <taxon>Bacteria</taxon>
        <taxon>Pseudomonadati</taxon>
        <taxon>Campylobacterota</taxon>
        <taxon>Desulfurellia</taxon>
        <taxon>Desulfurellales</taxon>
        <taxon>Desulfurellaceae</taxon>
        <taxon>Desulfurella</taxon>
    </lineage>
</organism>
<dbReference type="GO" id="GO:0043093">
    <property type="term" value="P:FtsZ-dependent cytokinesis"/>
    <property type="evidence" value="ECO:0007669"/>
    <property type="project" value="UniProtKB-UniRule"/>
</dbReference>
<evidence type="ECO:0000256" key="6">
    <source>
        <dbReference type="PIRNR" id="PIRNR003101"/>
    </source>
</evidence>
<comment type="similarity">
    <text evidence="5 6">Belongs to the FtsA/MreB family.</text>
</comment>
<sequence length="412" mass="44725">MEDSGRIIVGLDIGTTKVCTVVGKYDSTELKIIGIGTNPSSGLRKGIVINIDQAVDSIKKSIFKAEQMSGIKITNVYAGISGSHIRSYNSTGVIAVKGNEVTESDIKRVIDGAKAIIIPPDREIIHVIPQEFIVDEQTGIKEPLGMSCTRLEAKVHVVTGSVSNIQNIIKCCQKSSLNVVDIVLQPIASSLAVLTQDEKDIGVCLVDIGGGTTDVAVFLNNSLRHTFVLSIGGDHITNDISVAFRLPYKEAENLKINYGTAMIEGNYEDETIELQRNFSSKIKQIYKSDLAQVIEPRIEEIFSLVKEELDKMNILGLLGAGVVLTGGTAMLENITDLAENIFKLPVRVGYPINIGGIKDALDNPMYSTAIGLTMYAVENRQEKGDVLATPNSGDTSFSSIISKMKKWIKEMF</sequence>
<dbReference type="HAMAP" id="MF_02033">
    <property type="entry name" value="FtsA"/>
    <property type="match status" value="1"/>
</dbReference>
<protein>
    <recommendedName>
        <fullName evidence="5 6">Cell division protein FtsA</fullName>
    </recommendedName>
</protein>
<dbReference type="GO" id="GO:0032153">
    <property type="term" value="C:cell division site"/>
    <property type="evidence" value="ECO:0007669"/>
    <property type="project" value="UniProtKB-UniRule"/>
</dbReference>